<keyword evidence="5" id="KW-1185">Reference proteome</keyword>
<dbReference type="Gene3D" id="3.40.50.880">
    <property type="match status" value="1"/>
</dbReference>
<dbReference type="InterPro" id="IPR009057">
    <property type="entry name" value="Homeodomain-like_sf"/>
</dbReference>
<dbReference type="EMBL" id="JACHHO010000003">
    <property type="protein sequence ID" value="MBB5204932.1"/>
    <property type="molecule type" value="Genomic_DNA"/>
</dbReference>
<evidence type="ECO:0000256" key="1">
    <source>
        <dbReference type="ARBA" id="ARBA00023015"/>
    </source>
</evidence>
<dbReference type="InterPro" id="IPR018060">
    <property type="entry name" value="HTH_AraC"/>
</dbReference>
<dbReference type="PROSITE" id="PS01124">
    <property type="entry name" value="HTH_ARAC_FAMILY_2"/>
    <property type="match status" value="1"/>
</dbReference>
<protein>
    <submittedName>
        <fullName evidence="4">Transcriptional regulator GlxA family with amidase domain</fullName>
    </submittedName>
</protein>
<dbReference type="Pfam" id="PF12833">
    <property type="entry name" value="HTH_18"/>
    <property type="match status" value="1"/>
</dbReference>
<dbReference type="SMART" id="SM00342">
    <property type="entry name" value="HTH_ARAC"/>
    <property type="match status" value="1"/>
</dbReference>
<dbReference type="InterPro" id="IPR052158">
    <property type="entry name" value="INH-QAR"/>
</dbReference>
<dbReference type="AlphaFoldDB" id="A0A840S5T1"/>
<evidence type="ECO:0000259" key="3">
    <source>
        <dbReference type="PROSITE" id="PS01124"/>
    </source>
</evidence>
<evidence type="ECO:0000313" key="5">
    <source>
        <dbReference type="Proteomes" id="UP000554837"/>
    </source>
</evidence>
<dbReference type="RefSeq" id="WP_138855037.1">
    <property type="nucleotide sequence ID" value="NZ_CP040709.1"/>
</dbReference>
<feature type="domain" description="HTH araC/xylS-type" evidence="3">
    <location>
        <begin position="223"/>
        <end position="321"/>
    </location>
</feature>
<accession>A0A840S5T1</accession>
<dbReference type="Proteomes" id="UP000554837">
    <property type="component" value="Unassembled WGS sequence"/>
</dbReference>
<dbReference type="SUPFAM" id="SSF52317">
    <property type="entry name" value="Class I glutamine amidotransferase-like"/>
    <property type="match status" value="1"/>
</dbReference>
<proteinExistence type="predicted"/>
<dbReference type="Gene3D" id="1.10.10.60">
    <property type="entry name" value="Homeodomain-like"/>
    <property type="match status" value="1"/>
</dbReference>
<dbReference type="InterPro" id="IPR029062">
    <property type="entry name" value="Class_I_gatase-like"/>
</dbReference>
<dbReference type="OrthoDB" id="9803764at2"/>
<keyword evidence="2" id="KW-0804">Transcription</keyword>
<dbReference type="GO" id="GO:0003700">
    <property type="term" value="F:DNA-binding transcription factor activity"/>
    <property type="evidence" value="ECO:0007669"/>
    <property type="project" value="InterPro"/>
</dbReference>
<dbReference type="PANTHER" id="PTHR43130">
    <property type="entry name" value="ARAC-FAMILY TRANSCRIPTIONAL REGULATOR"/>
    <property type="match status" value="1"/>
</dbReference>
<dbReference type="SUPFAM" id="SSF46689">
    <property type="entry name" value="Homeodomain-like"/>
    <property type="match status" value="2"/>
</dbReference>
<keyword evidence="1" id="KW-0805">Transcription regulation</keyword>
<comment type="caution">
    <text evidence="4">The sequence shown here is derived from an EMBL/GenBank/DDBJ whole genome shotgun (WGS) entry which is preliminary data.</text>
</comment>
<organism evidence="4 5">
    <name type="scientific">Inhella inkyongensis</name>
    <dbReference type="NCBI Taxonomy" id="392593"/>
    <lineage>
        <taxon>Bacteria</taxon>
        <taxon>Pseudomonadati</taxon>
        <taxon>Pseudomonadota</taxon>
        <taxon>Betaproteobacteria</taxon>
        <taxon>Burkholderiales</taxon>
        <taxon>Sphaerotilaceae</taxon>
        <taxon>Inhella</taxon>
    </lineage>
</organism>
<gene>
    <name evidence="4" type="ORF">HNQ51_002251</name>
</gene>
<sequence length="321" mass="34384">MVDFSLLLLPGSHAAGVAVSLDLLAAAVRLAPGLGLAAPRWRVLAPQGGTLELSSGLRLETQALPTRADRSIWVLPGLGLDSPERLQSGLAQPDAERSAQSLARHAAQGGHCAASCSAVFLLQRAGLLAGRQVTTSWWLAPLLQQWAPEAHVRADALVLQDGPLWTAGAALAQADLMLALLTQGWGPALVDRLRRFLLLPPPRATQSPYVLPALVVQGDELLRRLTRCIETQLPRPPTLDGLAAALGLSPRTLSRRVRAASGRTVLDWVQAVRLNRARFLIETSRLPIETVAAAVGYQDGSALRRMMRRSASARPSQFRLG</sequence>
<reference evidence="4 5" key="1">
    <citation type="submission" date="2020-08" db="EMBL/GenBank/DDBJ databases">
        <title>Genomic Encyclopedia of Type Strains, Phase IV (KMG-IV): sequencing the most valuable type-strain genomes for metagenomic binning, comparative biology and taxonomic classification.</title>
        <authorList>
            <person name="Goeker M."/>
        </authorList>
    </citation>
    <scope>NUCLEOTIDE SEQUENCE [LARGE SCALE GENOMIC DNA]</scope>
    <source>
        <strain evidence="4 5">DSM 23958</strain>
    </source>
</reference>
<evidence type="ECO:0000256" key="2">
    <source>
        <dbReference type="ARBA" id="ARBA00023163"/>
    </source>
</evidence>
<dbReference type="GO" id="GO:0043565">
    <property type="term" value="F:sequence-specific DNA binding"/>
    <property type="evidence" value="ECO:0007669"/>
    <property type="project" value="InterPro"/>
</dbReference>
<evidence type="ECO:0000313" key="4">
    <source>
        <dbReference type="EMBL" id="MBB5204932.1"/>
    </source>
</evidence>
<dbReference type="PANTHER" id="PTHR43130:SF11">
    <property type="entry name" value="TRANSCRIPTIONAL REGULATORY PROTEIN"/>
    <property type="match status" value="1"/>
</dbReference>
<name>A0A840S5T1_9BURK</name>